<evidence type="ECO:0000256" key="3">
    <source>
        <dbReference type="ARBA" id="ARBA00007870"/>
    </source>
</evidence>
<comment type="similarity">
    <text evidence="3 11">Belongs to the ketopantoate reductase family.</text>
</comment>
<dbReference type="InterPro" id="IPR036291">
    <property type="entry name" value="NAD(P)-bd_dom_sf"/>
</dbReference>
<dbReference type="InterPro" id="IPR013328">
    <property type="entry name" value="6PGD_dom2"/>
</dbReference>
<keyword evidence="15" id="KW-1185">Reference proteome</keyword>
<gene>
    <name evidence="14" type="ORF">RWE15_20480</name>
</gene>
<comment type="function">
    <text evidence="1 11">Catalyzes the NADPH-dependent reduction of ketopantoate into pantoic acid.</text>
</comment>
<dbReference type="Pfam" id="PF08546">
    <property type="entry name" value="ApbA_C"/>
    <property type="match status" value="1"/>
</dbReference>
<comment type="caution">
    <text evidence="14">The sequence shown here is derived from an EMBL/GenBank/DDBJ whole genome shotgun (WGS) entry which is preliminary data.</text>
</comment>
<evidence type="ECO:0000256" key="11">
    <source>
        <dbReference type="RuleBase" id="RU362068"/>
    </source>
</evidence>
<dbReference type="Gene3D" id="3.40.50.720">
    <property type="entry name" value="NAD(P)-binding Rossmann-like Domain"/>
    <property type="match status" value="1"/>
</dbReference>
<dbReference type="Gene3D" id="1.10.1040.10">
    <property type="entry name" value="N-(1-d-carboxylethyl)-l-norvaline Dehydrogenase, domain 2"/>
    <property type="match status" value="1"/>
</dbReference>
<dbReference type="Pfam" id="PF02558">
    <property type="entry name" value="ApbA"/>
    <property type="match status" value="1"/>
</dbReference>
<dbReference type="EC" id="1.1.1.169" evidence="4 11"/>
<evidence type="ECO:0000256" key="5">
    <source>
        <dbReference type="ARBA" id="ARBA00019465"/>
    </source>
</evidence>
<dbReference type="EMBL" id="JAWDIP010000004">
    <property type="protein sequence ID" value="MDY0396293.1"/>
    <property type="molecule type" value="Genomic_DNA"/>
</dbReference>
<comment type="pathway">
    <text evidence="2 11">Cofactor biosynthesis; (R)-pantothenate biosynthesis; (R)-pantoate from 3-methyl-2-oxobutanoate: step 2/2.</text>
</comment>
<evidence type="ECO:0000256" key="1">
    <source>
        <dbReference type="ARBA" id="ARBA00002919"/>
    </source>
</evidence>
<evidence type="ECO:0000256" key="4">
    <source>
        <dbReference type="ARBA" id="ARBA00013014"/>
    </source>
</evidence>
<evidence type="ECO:0000256" key="8">
    <source>
        <dbReference type="ARBA" id="ARBA00023002"/>
    </source>
</evidence>
<evidence type="ECO:0000256" key="6">
    <source>
        <dbReference type="ARBA" id="ARBA00022655"/>
    </source>
</evidence>
<dbReference type="InterPro" id="IPR050838">
    <property type="entry name" value="Ketopantoate_reductase"/>
</dbReference>
<dbReference type="InterPro" id="IPR003710">
    <property type="entry name" value="ApbA"/>
</dbReference>
<evidence type="ECO:0000256" key="2">
    <source>
        <dbReference type="ARBA" id="ARBA00004994"/>
    </source>
</evidence>
<comment type="catalytic activity">
    <reaction evidence="10 11">
        <text>(R)-pantoate + NADP(+) = 2-dehydropantoate + NADPH + H(+)</text>
        <dbReference type="Rhea" id="RHEA:16233"/>
        <dbReference type="ChEBI" id="CHEBI:11561"/>
        <dbReference type="ChEBI" id="CHEBI:15378"/>
        <dbReference type="ChEBI" id="CHEBI:15980"/>
        <dbReference type="ChEBI" id="CHEBI:57783"/>
        <dbReference type="ChEBI" id="CHEBI:58349"/>
        <dbReference type="EC" id="1.1.1.169"/>
    </reaction>
</comment>
<evidence type="ECO:0000256" key="7">
    <source>
        <dbReference type="ARBA" id="ARBA00022857"/>
    </source>
</evidence>
<dbReference type="PANTHER" id="PTHR43765">
    <property type="entry name" value="2-DEHYDROPANTOATE 2-REDUCTASE-RELATED"/>
    <property type="match status" value="1"/>
</dbReference>
<evidence type="ECO:0000256" key="10">
    <source>
        <dbReference type="ARBA" id="ARBA00048793"/>
    </source>
</evidence>
<dbReference type="SUPFAM" id="SSF48179">
    <property type="entry name" value="6-phosphogluconate dehydrogenase C-terminal domain-like"/>
    <property type="match status" value="1"/>
</dbReference>
<keyword evidence="6 11" id="KW-0566">Pantothenate biosynthesis</keyword>
<proteinExistence type="inferred from homology"/>
<protein>
    <recommendedName>
        <fullName evidence="5 11">2-dehydropantoate 2-reductase</fullName>
        <ecNumber evidence="4 11">1.1.1.169</ecNumber>
    </recommendedName>
    <alternativeName>
        <fullName evidence="9 11">Ketopantoate reductase</fullName>
    </alternativeName>
</protein>
<organism evidence="14 15">
    <name type="scientific">Tigheibacillus halophilus</name>
    <dbReference type="NCBI Taxonomy" id="361280"/>
    <lineage>
        <taxon>Bacteria</taxon>
        <taxon>Bacillati</taxon>
        <taxon>Bacillota</taxon>
        <taxon>Bacilli</taxon>
        <taxon>Bacillales</taxon>
        <taxon>Bacillaceae</taxon>
        <taxon>Tigheibacillus</taxon>
    </lineage>
</organism>
<evidence type="ECO:0000313" key="15">
    <source>
        <dbReference type="Proteomes" id="UP001281447"/>
    </source>
</evidence>
<name>A0ABU5CAE1_9BACI</name>
<evidence type="ECO:0000259" key="13">
    <source>
        <dbReference type="Pfam" id="PF08546"/>
    </source>
</evidence>
<reference evidence="14 15" key="1">
    <citation type="submission" date="2023-10" db="EMBL/GenBank/DDBJ databases">
        <title>Virgibacillus halophilus 5B73C genome.</title>
        <authorList>
            <person name="Miliotis G."/>
            <person name="Sengupta P."/>
            <person name="Hameed A."/>
            <person name="Chuvochina M."/>
            <person name="Mcdonagh F."/>
            <person name="Simpson A.C."/>
            <person name="Singh N.K."/>
            <person name="Rekha P.D."/>
            <person name="Raman K."/>
            <person name="Hugenholtz P."/>
            <person name="Venkateswaran K."/>
        </authorList>
    </citation>
    <scope>NUCLEOTIDE SEQUENCE [LARGE SCALE GENOMIC DNA]</scope>
    <source>
        <strain evidence="14 15">5B73C</strain>
    </source>
</reference>
<keyword evidence="7 11" id="KW-0521">NADP</keyword>
<evidence type="ECO:0000256" key="9">
    <source>
        <dbReference type="ARBA" id="ARBA00032024"/>
    </source>
</evidence>
<keyword evidence="8 11" id="KW-0560">Oxidoreductase</keyword>
<sequence length="270" mass="30689">MKLLFFVRRSEQAEAIQKYGIVRKNDGRQIAAGAALFSEMDKQDCLFVCVKQHQLEDVLPWIQRKNAQTPLFFIQNGMGHLEIIKKMQQPAFAGVVEHGSIVVNDYTYRHTGCGAISFASEHVHKQLLEKIVSKLSSQDFQFQIRSDMLFMLSEKLAVNAVINPLTAIFDVDNGQILHNTHLNCLAEQLCEEACNVLGLEIRVMWDRVMEVAEKTSANISSMRKDLHENRKTENDAISGYILKRAKKKCTLYRVRLACCQSHGTERGSVM</sequence>
<dbReference type="Proteomes" id="UP001281447">
    <property type="component" value="Unassembled WGS sequence"/>
</dbReference>
<accession>A0ABU5CAE1</accession>
<dbReference type="NCBIfam" id="TIGR00745">
    <property type="entry name" value="apbA_panE"/>
    <property type="match status" value="1"/>
</dbReference>
<feature type="domain" description="Ketopantoate reductase C-terminal" evidence="13">
    <location>
        <begin position="153"/>
        <end position="247"/>
    </location>
</feature>
<dbReference type="GO" id="GO:0008677">
    <property type="term" value="F:2-dehydropantoate 2-reductase activity"/>
    <property type="evidence" value="ECO:0007669"/>
    <property type="project" value="UniProtKB-EC"/>
</dbReference>
<dbReference type="SUPFAM" id="SSF51735">
    <property type="entry name" value="NAD(P)-binding Rossmann-fold domains"/>
    <property type="match status" value="1"/>
</dbReference>
<dbReference type="InterPro" id="IPR013752">
    <property type="entry name" value="KPA_reductase"/>
</dbReference>
<dbReference type="InterPro" id="IPR008927">
    <property type="entry name" value="6-PGluconate_DH-like_C_sf"/>
</dbReference>
<dbReference type="PANTHER" id="PTHR43765:SF2">
    <property type="entry name" value="2-DEHYDROPANTOATE 2-REDUCTASE"/>
    <property type="match status" value="1"/>
</dbReference>
<evidence type="ECO:0000313" key="14">
    <source>
        <dbReference type="EMBL" id="MDY0396293.1"/>
    </source>
</evidence>
<dbReference type="InterPro" id="IPR013332">
    <property type="entry name" value="KPR_N"/>
</dbReference>
<evidence type="ECO:0000259" key="12">
    <source>
        <dbReference type="Pfam" id="PF02558"/>
    </source>
</evidence>
<feature type="domain" description="Ketopantoate reductase N-terminal" evidence="12">
    <location>
        <begin position="5"/>
        <end position="119"/>
    </location>
</feature>